<dbReference type="GO" id="GO:0000981">
    <property type="term" value="F:DNA-binding transcription factor activity, RNA polymerase II-specific"/>
    <property type="evidence" value="ECO:0007669"/>
    <property type="project" value="TreeGrafter"/>
</dbReference>
<keyword evidence="9" id="KW-1185">Reference proteome</keyword>
<evidence type="ECO:0000256" key="6">
    <source>
        <dbReference type="SAM" id="MobiDB-lite"/>
    </source>
</evidence>
<dbReference type="OrthoDB" id="6773066at2759"/>
<evidence type="ECO:0000259" key="7">
    <source>
        <dbReference type="PROSITE" id="PS50157"/>
    </source>
</evidence>
<feature type="domain" description="C2H2-type" evidence="7">
    <location>
        <begin position="397"/>
        <end position="425"/>
    </location>
</feature>
<evidence type="ECO:0000313" key="8">
    <source>
        <dbReference type="EMBL" id="CAH1130636.1"/>
    </source>
</evidence>
<evidence type="ECO:0000256" key="5">
    <source>
        <dbReference type="PROSITE-ProRule" id="PRU00042"/>
    </source>
</evidence>
<evidence type="ECO:0000256" key="1">
    <source>
        <dbReference type="ARBA" id="ARBA00022723"/>
    </source>
</evidence>
<dbReference type="PANTHER" id="PTHR24408:SF58">
    <property type="entry name" value="TRANSCRIPTION FACTOR (TFIIIA), PUTATIVE (AFU_ORTHOLOGUE AFUA_1G05150)-RELATED"/>
    <property type="match status" value="1"/>
</dbReference>
<organism evidence="8 9">
    <name type="scientific">Ceutorhynchus assimilis</name>
    <name type="common">cabbage seed weevil</name>
    <dbReference type="NCBI Taxonomy" id="467358"/>
    <lineage>
        <taxon>Eukaryota</taxon>
        <taxon>Metazoa</taxon>
        <taxon>Ecdysozoa</taxon>
        <taxon>Arthropoda</taxon>
        <taxon>Hexapoda</taxon>
        <taxon>Insecta</taxon>
        <taxon>Pterygota</taxon>
        <taxon>Neoptera</taxon>
        <taxon>Endopterygota</taxon>
        <taxon>Coleoptera</taxon>
        <taxon>Polyphaga</taxon>
        <taxon>Cucujiformia</taxon>
        <taxon>Curculionidae</taxon>
        <taxon>Ceutorhynchinae</taxon>
        <taxon>Ceutorhynchus</taxon>
    </lineage>
</organism>
<keyword evidence="3 5" id="KW-0863">Zinc-finger</keyword>
<sequence length="518" mass="60351">MVNHVCRTCLYVCENEFSFKKLEKVKAVLEFFIPEVKNCIGNYSLICEQCYYFLKSIEKFKQKCKDTQNKLYSINLESIRDNHNLVLRSVIVNNTCLKNKKQICQKEETEFRFRSSESQNKKTKPSGHDITLPNILQKSPKPAHTDSYKTLTVLNENPSNLLQLMNYRKDVNEIQELTVEPSESDVDGSGSCKEDINVDEEDEYMTRNDLVAAGILPDFIEKETDTRIEREEEIEIDIGDNGLETKQVPIKNAISIKRRKSNYLSESEEANTTQLKYKLVCKKRRTIDKFSERKMPDGESKNTNETVKIKQEIADYEENPGFFNKQSSNGFYECKLCDKRYKTSKGLYNHTKEKHAHQVRIHHCQYCSFFTLWKSALVRHCSIFHEEIFQRNINSLFKCSHCNFETRSKDQLARHILENHVYEKFVNCSLCRARFPDNLSFARHVEAEHLDLDMPTCSNYCSTCGLIFLTDADFNKHVDELHANSLCVLCKMTFNCKDEFCEHQKIMHGTSFGASILP</sequence>
<dbReference type="GO" id="GO:0005634">
    <property type="term" value="C:nucleus"/>
    <property type="evidence" value="ECO:0007669"/>
    <property type="project" value="InterPro"/>
</dbReference>
<dbReference type="InterPro" id="IPR012934">
    <property type="entry name" value="Znf_AD"/>
</dbReference>
<dbReference type="SMART" id="SM00355">
    <property type="entry name" value="ZnF_C2H2"/>
    <property type="match status" value="6"/>
</dbReference>
<protein>
    <recommendedName>
        <fullName evidence="7">C2H2-type domain-containing protein</fullName>
    </recommendedName>
</protein>
<dbReference type="InterPro" id="IPR013087">
    <property type="entry name" value="Znf_C2H2_type"/>
</dbReference>
<dbReference type="GO" id="GO:0043565">
    <property type="term" value="F:sequence-specific DNA binding"/>
    <property type="evidence" value="ECO:0007669"/>
    <property type="project" value="TreeGrafter"/>
</dbReference>
<evidence type="ECO:0000256" key="4">
    <source>
        <dbReference type="ARBA" id="ARBA00022833"/>
    </source>
</evidence>
<evidence type="ECO:0000313" key="9">
    <source>
        <dbReference type="Proteomes" id="UP001152799"/>
    </source>
</evidence>
<dbReference type="SUPFAM" id="SSF57667">
    <property type="entry name" value="beta-beta-alpha zinc fingers"/>
    <property type="match status" value="1"/>
</dbReference>
<evidence type="ECO:0000256" key="3">
    <source>
        <dbReference type="ARBA" id="ARBA00022771"/>
    </source>
</evidence>
<keyword evidence="4" id="KW-0862">Zinc</keyword>
<evidence type="ECO:0000256" key="2">
    <source>
        <dbReference type="ARBA" id="ARBA00022737"/>
    </source>
</evidence>
<dbReference type="PROSITE" id="PS00028">
    <property type="entry name" value="ZINC_FINGER_C2H2_1"/>
    <property type="match status" value="4"/>
</dbReference>
<dbReference type="AlphaFoldDB" id="A0A9P0GKC0"/>
<dbReference type="EMBL" id="OU892281">
    <property type="protein sequence ID" value="CAH1130636.1"/>
    <property type="molecule type" value="Genomic_DNA"/>
</dbReference>
<reference evidence="8" key="1">
    <citation type="submission" date="2022-01" db="EMBL/GenBank/DDBJ databases">
        <authorList>
            <person name="King R."/>
        </authorList>
    </citation>
    <scope>NUCLEOTIDE SEQUENCE</scope>
</reference>
<keyword evidence="1" id="KW-0479">Metal-binding</keyword>
<proteinExistence type="predicted"/>
<dbReference type="InterPro" id="IPR036236">
    <property type="entry name" value="Znf_C2H2_sf"/>
</dbReference>
<keyword evidence="2" id="KW-0677">Repeat</keyword>
<feature type="region of interest" description="Disordered" evidence="6">
    <location>
        <begin position="115"/>
        <end position="143"/>
    </location>
</feature>
<dbReference type="PANTHER" id="PTHR24408">
    <property type="entry name" value="ZINC FINGER PROTEIN"/>
    <property type="match status" value="1"/>
</dbReference>
<dbReference type="Proteomes" id="UP001152799">
    <property type="component" value="Chromosome 5"/>
</dbReference>
<name>A0A9P0GKC0_9CUCU</name>
<dbReference type="PROSITE" id="PS50157">
    <property type="entry name" value="ZINC_FINGER_C2H2_2"/>
    <property type="match status" value="2"/>
</dbReference>
<accession>A0A9P0GKC0</accession>
<gene>
    <name evidence="8" type="ORF">CEUTPL_LOCUS9251</name>
</gene>
<feature type="domain" description="C2H2-type" evidence="7">
    <location>
        <begin position="332"/>
        <end position="360"/>
    </location>
</feature>
<dbReference type="SMART" id="SM00868">
    <property type="entry name" value="zf-AD"/>
    <property type="match status" value="1"/>
</dbReference>
<dbReference type="Gene3D" id="3.30.160.60">
    <property type="entry name" value="Classic Zinc Finger"/>
    <property type="match status" value="2"/>
</dbReference>
<dbReference type="GO" id="GO:0008270">
    <property type="term" value="F:zinc ion binding"/>
    <property type="evidence" value="ECO:0007669"/>
    <property type="project" value="UniProtKB-KW"/>
</dbReference>